<reference evidence="8 9" key="1">
    <citation type="journal article" date="2018" name="IMA Fungus">
        <title>IMA Genome-F 9: Draft genome sequence of Annulohypoxylon stygium, Aspergillus mulundensis, Berkeleyomyces basicola (syn. Thielaviopsis basicola), Ceratocystis smalleyi, two Cercospora beticola strains, Coleophoma cylindrospora, Fusarium fracticaudum, Phialophora cf. hyalina, and Morchella septimelata.</title>
        <authorList>
            <person name="Wingfield B.D."/>
            <person name="Bills G.F."/>
            <person name="Dong Y."/>
            <person name="Huang W."/>
            <person name="Nel W.J."/>
            <person name="Swalarsk-Parry B.S."/>
            <person name="Vaghefi N."/>
            <person name="Wilken P.M."/>
            <person name="An Z."/>
            <person name="de Beer Z.W."/>
            <person name="De Vos L."/>
            <person name="Chen L."/>
            <person name="Duong T.A."/>
            <person name="Gao Y."/>
            <person name="Hammerbacher A."/>
            <person name="Kikkert J.R."/>
            <person name="Li Y."/>
            <person name="Li H."/>
            <person name="Li K."/>
            <person name="Li Q."/>
            <person name="Liu X."/>
            <person name="Ma X."/>
            <person name="Naidoo K."/>
            <person name="Pethybridge S.J."/>
            <person name="Sun J."/>
            <person name="Steenkamp E.T."/>
            <person name="van der Nest M.A."/>
            <person name="van Wyk S."/>
            <person name="Wingfield M.J."/>
            <person name="Xiong C."/>
            <person name="Yue Q."/>
            <person name="Zhang X."/>
        </authorList>
    </citation>
    <scope>NUCLEOTIDE SEQUENCE [LARGE SCALE GENOMIC DNA]</scope>
    <source>
        <strain evidence="8 9">BP6252</strain>
    </source>
</reference>
<dbReference type="InterPro" id="IPR006620">
    <property type="entry name" value="Pro_4_hyd_alph"/>
</dbReference>
<evidence type="ECO:0000259" key="7">
    <source>
        <dbReference type="PROSITE" id="PS51471"/>
    </source>
</evidence>
<dbReference type="PANTHER" id="PTHR10869">
    <property type="entry name" value="PROLYL 4-HYDROXYLASE ALPHA SUBUNIT"/>
    <property type="match status" value="1"/>
</dbReference>
<sequence length="266" mass="29313">MTALWSVVFVAAVAVLSKNYGIYSELFPAGASTEVATTADTGCDEYHGYQIEFLSSDPLMIRIPNFISPAESAFFTGILAQNFTYRLYVNEEDVKNEIAPRLAVLDQHDPYVTCILNRAQHFLGSMASPDFELLSVARYGVSHQVSLHTDASPEPLEDPKTKRQFNRRTSFFVYVHSSDDLEGGETYFPQIPPPSNVDLSTHPGIVAVNNASGQPGLAVKPVSRSAVFWLGMKPDGTVDRSTIHKGLPVTKGEKIGMNIWAKHYLD</sequence>
<dbReference type="InterPro" id="IPR045054">
    <property type="entry name" value="P4HA-like"/>
</dbReference>
<evidence type="ECO:0000313" key="8">
    <source>
        <dbReference type="EMBL" id="RDW58248.1"/>
    </source>
</evidence>
<dbReference type="Proteomes" id="UP000256645">
    <property type="component" value="Unassembled WGS sequence"/>
</dbReference>
<dbReference type="PANTHER" id="PTHR10869:SF246">
    <property type="entry name" value="TRANSMEMBRANE PROLYL 4-HYDROXYLASE"/>
    <property type="match status" value="1"/>
</dbReference>
<accession>A0A3D8Q9E4</accession>
<dbReference type="InterPro" id="IPR005123">
    <property type="entry name" value="Oxoglu/Fe-dep_dioxygenase_dom"/>
</dbReference>
<dbReference type="GO" id="GO:0004656">
    <property type="term" value="F:procollagen-proline 4-dioxygenase activity"/>
    <property type="evidence" value="ECO:0007669"/>
    <property type="project" value="TreeGrafter"/>
</dbReference>
<keyword evidence="4" id="KW-0560">Oxidoreductase</keyword>
<evidence type="ECO:0000256" key="1">
    <source>
        <dbReference type="ARBA" id="ARBA00001961"/>
    </source>
</evidence>
<dbReference type="Pfam" id="PF13640">
    <property type="entry name" value="2OG-FeII_Oxy_3"/>
    <property type="match status" value="1"/>
</dbReference>
<feature type="domain" description="Fe2OG dioxygenase" evidence="7">
    <location>
        <begin position="130"/>
        <end position="263"/>
    </location>
</feature>
<dbReference type="PROSITE" id="PS51471">
    <property type="entry name" value="FE2OG_OXY"/>
    <property type="match status" value="1"/>
</dbReference>
<proteinExistence type="predicted"/>
<dbReference type="STRING" id="1849047.A0A3D8Q9E4"/>
<dbReference type="GO" id="GO:0005783">
    <property type="term" value="C:endoplasmic reticulum"/>
    <property type="evidence" value="ECO:0007669"/>
    <property type="project" value="TreeGrafter"/>
</dbReference>
<dbReference type="GO" id="GO:0005506">
    <property type="term" value="F:iron ion binding"/>
    <property type="evidence" value="ECO:0007669"/>
    <property type="project" value="InterPro"/>
</dbReference>
<feature type="signal peptide" evidence="6">
    <location>
        <begin position="1"/>
        <end position="17"/>
    </location>
</feature>
<keyword evidence="2" id="KW-0479">Metal-binding</keyword>
<dbReference type="OrthoDB" id="420380at2759"/>
<evidence type="ECO:0000256" key="6">
    <source>
        <dbReference type="SAM" id="SignalP"/>
    </source>
</evidence>
<dbReference type="Gene3D" id="2.60.120.620">
    <property type="entry name" value="q2cbj1_9rhob like domain"/>
    <property type="match status" value="1"/>
</dbReference>
<feature type="chain" id="PRO_5017544270" description="Fe2OG dioxygenase domain-containing protein" evidence="6">
    <location>
        <begin position="18"/>
        <end position="266"/>
    </location>
</feature>
<dbReference type="EMBL" id="PDLM01000018">
    <property type="protein sequence ID" value="RDW58248.1"/>
    <property type="molecule type" value="Genomic_DNA"/>
</dbReference>
<protein>
    <recommendedName>
        <fullName evidence="7">Fe2OG dioxygenase domain-containing protein</fullName>
    </recommendedName>
</protein>
<evidence type="ECO:0000256" key="3">
    <source>
        <dbReference type="ARBA" id="ARBA00022964"/>
    </source>
</evidence>
<evidence type="ECO:0000313" key="9">
    <source>
        <dbReference type="Proteomes" id="UP000256645"/>
    </source>
</evidence>
<keyword evidence="6" id="KW-0732">Signal</keyword>
<comment type="caution">
    <text evidence="8">The sequence shown here is derived from an EMBL/GenBank/DDBJ whole genome shotgun (WGS) entry which is preliminary data.</text>
</comment>
<keyword evidence="5" id="KW-0408">Iron</keyword>
<gene>
    <name evidence="8" type="ORF">BP6252_13659</name>
</gene>
<dbReference type="AlphaFoldDB" id="A0A3D8Q9E4"/>
<comment type="cofactor">
    <cofactor evidence="1">
        <name>L-ascorbate</name>
        <dbReference type="ChEBI" id="CHEBI:38290"/>
    </cofactor>
</comment>
<evidence type="ECO:0000256" key="4">
    <source>
        <dbReference type="ARBA" id="ARBA00023002"/>
    </source>
</evidence>
<dbReference type="InterPro" id="IPR044862">
    <property type="entry name" value="Pro_4_hyd_alph_FE2OG_OXY"/>
</dbReference>
<evidence type="ECO:0000256" key="5">
    <source>
        <dbReference type="ARBA" id="ARBA00023004"/>
    </source>
</evidence>
<dbReference type="SMART" id="SM00702">
    <property type="entry name" value="P4Hc"/>
    <property type="match status" value="1"/>
</dbReference>
<dbReference type="GO" id="GO:0031418">
    <property type="term" value="F:L-ascorbic acid binding"/>
    <property type="evidence" value="ECO:0007669"/>
    <property type="project" value="InterPro"/>
</dbReference>
<keyword evidence="3" id="KW-0223">Dioxygenase</keyword>
<organism evidence="8 9">
    <name type="scientific">Coleophoma cylindrospora</name>
    <dbReference type="NCBI Taxonomy" id="1849047"/>
    <lineage>
        <taxon>Eukaryota</taxon>
        <taxon>Fungi</taxon>
        <taxon>Dikarya</taxon>
        <taxon>Ascomycota</taxon>
        <taxon>Pezizomycotina</taxon>
        <taxon>Leotiomycetes</taxon>
        <taxon>Helotiales</taxon>
        <taxon>Dermateaceae</taxon>
        <taxon>Coleophoma</taxon>
    </lineage>
</organism>
<evidence type="ECO:0000256" key="2">
    <source>
        <dbReference type="ARBA" id="ARBA00022723"/>
    </source>
</evidence>
<keyword evidence="9" id="KW-1185">Reference proteome</keyword>
<name>A0A3D8Q9E4_9HELO</name>